<dbReference type="SMART" id="SM00066">
    <property type="entry name" value="GAL4"/>
    <property type="match status" value="1"/>
</dbReference>
<evidence type="ECO:0000256" key="1">
    <source>
        <dbReference type="ARBA" id="ARBA00023242"/>
    </source>
</evidence>
<dbReference type="PROSITE" id="PS50048">
    <property type="entry name" value="ZN2_CY6_FUNGAL_2"/>
    <property type="match status" value="1"/>
</dbReference>
<dbReference type="GO" id="GO:0000981">
    <property type="term" value="F:DNA-binding transcription factor activity, RNA polymerase II-specific"/>
    <property type="evidence" value="ECO:0007669"/>
    <property type="project" value="InterPro"/>
</dbReference>
<organism evidence="4 5">
    <name type="scientific">Melanomma pulvis-pyrius CBS 109.77</name>
    <dbReference type="NCBI Taxonomy" id="1314802"/>
    <lineage>
        <taxon>Eukaryota</taxon>
        <taxon>Fungi</taxon>
        <taxon>Dikarya</taxon>
        <taxon>Ascomycota</taxon>
        <taxon>Pezizomycotina</taxon>
        <taxon>Dothideomycetes</taxon>
        <taxon>Pleosporomycetidae</taxon>
        <taxon>Pleosporales</taxon>
        <taxon>Melanommataceae</taxon>
        <taxon>Melanomma</taxon>
    </lineage>
</organism>
<proteinExistence type="predicted"/>
<dbReference type="GO" id="GO:0008270">
    <property type="term" value="F:zinc ion binding"/>
    <property type="evidence" value="ECO:0007669"/>
    <property type="project" value="InterPro"/>
</dbReference>
<dbReference type="InterPro" id="IPR036864">
    <property type="entry name" value="Zn2-C6_fun-type_DNA-bd_sf"/>
</dbReference>
<dbReference type="EMBL" id="MU002060">
    <property type="protein sequence ID" value="KAF2790683.1"/>
    <property type="molecule type" value="Genomic_DNA"/>
</dbReference>
<dbReference type="PANTHER" id="PTHR38111:SF2">
    <property type="entry name" value="FINGER DOMAIN PROTEIN, PUTATIVE (AFU_ORTHOLOGUE AFUA_1G01560)-RELATED"/>
    <property type="match status" value="1"/>
</dbReference>
<dbReference type="SUPFAM" id="SSF57701">
    <property type="entry name" value="Zn2/Cys6 DNA-binding domain"/>
    <property type="match status" value="1"/>
</dbReference>
<evidence type="ECO:0000313" key="5">
    <source>
        <dbReference type="Proteomes" id="UP000799757"/>
    </source>
</evidence>
<evidence type="ECO:0000259" key="3">
    <source>
        <dbReference type="PROSITE" id="PS50048"/>
    </source>
</evidence>
<keyword evidence="5" id="KW-1185">Reference proteome</keyword>
<dbReference type="OrthoDB" id="5126878at2759"/>
<sequence length="560" mass="63037">MTRVGKCDICRERKVKCDETRPKCGQCTKKNRPCSYQYGKVTKFIDGNAKRGDLDIGTASDSGHSSDTSRRSDPWRSSLSPTRQTGPRQKRVLAIKSAKEANAGDGIFHIFSLTSLGDIEIRKDDSDPGRGDASTISPSISSSNSSLRAQFIEALGAIPVERNASLLWGFWVSSIPSRIGINRAFDDAAACFIAGGQVYRKLSTANDVAARKQYSKALLSLQGVLMGPDETQKLSSETLAAIKMLAAFETFLGLWNNRWLFHSRALTDLLLAKGPDIYKESMNRSLFYSSLPHEFTEAVFNGTDSTFDSPSWLSPTFSDSVEEPYPAAACRVVIQLLIRLPRLIRLVRELRETSNDTQKIQDATALAEELFMTRIEPFINGETPDYCYWVPTEEPGLANHYPESMDFHKISGFEMVTRYSYCRILVIGLCRALREMFSFSLDLDNVELDVEEIHSASMLVMSAQYAEKLVNPFPLGSLLMILPLQVAFGAWWRAIRDDAGRDDEEHHKARYMREWCKEKSNEMLNIWKGREMSTSKLEEQTRAMEGGPLMSWMTREIVPL</sequence>
<feature type="region of interest" description="Disordered" evidence="2">
    <location>
        <begin position="55"/>
        <end position="90"/>
    </location>
</feature>
<dbReference type="Gene3D" id="4.10.240.10">
    <property type="entry name" value="Zn(2)-C6 fungal-type DNA-binding domain"/>
    <property type="match status" value="1"/>
</dbReference>
<gene>
    <name evidence="4" type="ORF">K505DRAFT_419666</name>
</gene>
<protein>
    <recommendedName>
        <fullName evidence="3">Zn(2)-C6 fungal-type domain-containing protein</fullName>
    </recommendedName>
</protein>
<dbReference type="Proteomes" id="UP000799757">
    <property type="component" value="Unassembled WGS sequence"/>
</dbReference>
<dbReference type="Pfam" id="PF00172">
    <property type="entry name" value="Zn_clus"/>
    <property type="match status" value="1"/>
</dbReference>
<feature type="domain" description="Zn(2)-C6 fungal-type" evidence="3">
    <location>
        <begin position="6"/>
        <end position="36"/>
    </location>
</feature>
<dbReference type="CDD" id="cd00067">
    <property type="entry name" value="GAL4"/>
    <property type="match status" value="1"/>
</dbReference>
<keyword evidence="1" id="KW-0539">Nucleus</keyword>
<dbReference type="InterPro" id="IPR053178">
    <property type="entry name" value="Osmoadaptation_assoc"/>
</dbReference>
<accession>A0A6A6X3H6</accession>
<reference evidence="4" key="1">
    <citation type="journal article" date="2020" name="Stud. Mycol.">
        <title>101 Dothideomycetes genomes: a test case for predicting lifestyles and emergence of pathogens.</title>
        <authorList>
            <person name="Haridas S."/>
            <person name="Albert R."/>
            <person name="Binder M."/>
            <person name="Bloem J."/>
            <person name="Labutti K."/>
            <person name="Salamov A."/>
            <person name="Andreopoulos B."/>
            <person name="Baker S."/>
            <person name="Barry K."/>
            <person name="Bills G."/>
            <person name="Bluhm B."/>
            <person name="Cannon C."/>
            <person name="Castanera R."/>
            <person name="Culley D."/>
            <person name="Daum C."/>
            <person name="Ezra D."/>
            <person name="Gonzalez J."/>
            <person name="Henrissat B."/>
            <person name="Kuo A."/>
            <person name="Liang C."/>
            <person name="Lipzen A."/>
            <person name="Lutzoni F."/>
            <person name="Magnuson J."/>
            <person name="Mondo S."/>
            <person name="Nolan M."/>
            <person name="Ohm R."/>
            <person name="Pangilinan J."/>
            <person name="Park H.-J."/>
            <person name="Ramirez L."/>
            <person name="Alfaro M."/>
            <person name="Sun H."/>
            <person name="Tritt A."/>
            <person name="Yoshinaga Y."/>
            <person name="Zwiers L.-H."/>
            <person name="Turgeon B."/>
            <person name="Goodwin S."/>
            <person name="Spatafora J."/>
            <person name="Crous P."/>
            <person name="Grigoriev I."/>
        </authorList>
    </citation>
    <scope>NUCLEOTIDE SEQUENCE</scope>
    <source>
        <strain evidence="4">CBS 109.77</strain>
    </source>
</reference>
<feature type="compositionally biased region" description="Polar residues" evidence="2">
    <location>
        <begin position="75"/>
        <end position="87"/>
    </location>
</feature>
<name>A0A6A6X3H6_9PLEO</name>
<dbReference type="InterPro" id="IPR001138">
    <property type="entry name" value="Zn2Cys6_DnaBD"/>
</dbReference>
<evidence type="ECO:0000313" key="4">
    <source>
        <dbReference type="EMBL" id="KAF2790683.1"/>
    </source>
</evidence>
<evidence type="ECO:0000256" key="2">
    <source>
        <dbReference type="SAM" id="MobiDB-lite"/>
    </source>
</evidence>
<dbReference type="PANTHER" id="PTHR38111">
    <property type="entry name" value="ZN(2)-C6 FUNGAL-TYPE DOMAIN-CONTAINING PROTEIN-RELATED"/>
    <property type="match status" value="1"/>
</dbReference>
<dbReference type="AlphaFoldDB" id="A0A6A6X3H6"/>